<gene>
    <name evidence="18" type="primary">LOC110990020</name>
</gene>
<evidence type="ECO:0000256" key="11">
    <source>
        <dbReference type="ARBA" id="ARBA00023180"/>
    </source>
</evidence>
<evidence type="ECO:0000256" key="9">
    <source>
        <dbReference type="ARBA" id="ARBA00023136"/>
    </source>
</evidence>
<feature type="domain" description="HYR" evidence="16">
    <location>
        <begin position="1568"/>
        <end position="1652"/>
    </location>
</feature>
<dbReference type="Pfam" id="PF00008">
    <property type="entry name" value="EGF"/>
    <property type="match status" value="2"/>
</dbReference>
<evidence type="ECO:0000256" key="5">
    <source>
        <dbReference type="ARBA" id="ARBA00022729"/>
    </source>
</evidence>
<evidence type="ECO:0000256" key="4">
    <source>
        <dbReference type="ARBA" id="ARBA00022692"/>
    </source>
</evidence>
<evidence type="ECO:0000259" key="15">
    <source>
        <dbReference type="PROSITE" id="PS50026"/>
    </source>
</evidence>
<feature type="domain" description="HYR" evidence="16">
    <location>
        <begin position="962"/>
        <end position="1046"/>
    </location>
</feature>
<feature type="non-terminal residue" evidence="18">
    <location>
        <position position="1"/>
    </location>
</feature>
<protein>
    <submittedName>
        <fullName evidence="18">Hyalin-like</fullName>
    </submittedName>
</protein>
<feature type="domain" description="HYR" evidence="16">
    <location>
        <begin position="15"/>
        <end position="101"/>
    </location>
</feature>
<feature type="disulfide bond" evidence="12">
    <location>
        <begin position="1801"/>
        <end position="1810"/>
    </location>
</feature>
<feature type="disulfide bond" evidence="12">
    <location>
        <begin position="587"/>
        <end position="596"/>
    </location>
</feature>
<feature type="disulfide bond" evidence="12">
    <location>
        <begin position="1843"/>
        <end position="1852"/>
    </location>
</feature>
<comment type="caution">
    <text evidence="12">Lacks conserved residue(s) required for the propagation of feature annotation.</text>
</comment>
<dbReference type="OrthoDB" id="10069202at2759"/>
<evidence type="ECO:0000256" key="2">
    <source>
        <dbReference type="ARBA" id="ARBA00022475"/>
    </source>
</evidence>
<feature type="domain" description="HYR" evidence="16">
    <location>
        <begin position="183"/>
        <end position="265"/>
    </location>
</feature>
<evidence type="ECO:0000256" key="3">
    <source>
        <dbReference type="ARBA" id="ARBA00022536"/>
    </source>
</evidence>
<name>A0A8B8A0G9_ACAPL</name>
<dbReference type="Gene3D" id="2.60.40.10">
    <property type="entry name" value="Immunoglobulins"/>
    <property type="match status" value="5"/>
</dbReference>
<dbReference type="InterPro" id="IPR001881">
    <property type="entry name" value="EGF-like_Ca-bd_dom"/>
</dbReference>
<dbReference type="SMART" id="SM00181">
    <property type="entry name" value="EGF"/>
    <property type="match status" value="12"/>
</dbReference>
<feature type="domain" description="EGF-like" evidence="15">
    <location>
        <begin position="1773"/>
        <end position="1811"/>
    </location>
</feature>
<feature type="domain" description="HYR" evidence="16">
    <location>
        <begin position="1049"/>
        <end position="1133"/>
    </location>
</feature>
<evidence type="ECO:0000256" key="7">
    <source>
        <dbReference type="ARBA" id="ARBA00022837"/>
    </source>
</evidence>
<dbReference type="FunFam" id="2.10.25.10:FF:000391">
    <property type="entry name" value="Weary, isoform C"/>
    <property type="match status" value="1"/>
</dbReference>
<feature type="disulfide bond" evidence="12">
    <location>
        <begin position="376"/>
        <end position="385"/>
    </location>
</feature>
<feature type="domain" description="HYR" evidence="16">
    <location>
        <begin position="1225"/>
        <end position="1309"/>
    </location>
</feature>
<comment type="subcellular location">
    <subcellularLocation>
        <location evidence="1">Cell membrane</location>
        <topology evidence="1">Single-pass type I membrane protein</topology>
    </subcellularLocation>
</comment>
<evidence type="ECO:0000256" key="1">
    <source>
        <dbReference type="ARBA" id="ARBA00004251"/>
    </source>
</evidence>
<dbReference type="InterPro" id="IPR013783">
    <property type="entry name" value="Ig-like_fold"/>
</dbReference>
<feature type="domain" description="HYR" evidence="16">
    <location>
        <begin position="1398"/>
        <end position="1482"/>
    </location>
</feature>
<accession>A0A8B8A0G9</accession>
<feature type="disulfide bond" evidence="12">
    <location>
        <begin position="458"/>
        <end position="467"/>
    </location>
</feature>
<feature type="domain" description="HYR" evidence="16">
    <location>
        <begin position="1137"/>
        <end position="1221"/>
    </location>
</feature>
<dbReference type="PROSITE" id="PS50825">
    <property type="entry name" value="HYR"/>
    <property type="match status" value="15"/>
</dbReference>
<feature type="domain" description="HYR" evidence="16">
    <location>
        <begin position="875"/>
        <end position="959"/>
    </location>
</feature>
<dbReference type="InterPro" id="IPR000742">
    <property type="entry name" value="EGF"/>
</dbReference>
<keyword evidence="11" id="KW-0325">Glycoprotein</keyword>
<dbReference type="InterPro" id="IPR003410">
    <property type="entry name" value="HYR_dom"/>
</dbReference>
<feature type="domain" description="EGF-like" evidence="15">
    <location>
        <begin position="388"/>
        <end position="427"/>
    </location>
</feature>
<evidence type="ECO:0000259" key="16">
    <source>
        <dbReference type="PROSITE" id="PS50825"/>
    </source>
</evidence>
<evidence type="ECO:0000313" key="17">
    <source>
        <dbReference type="Proteomes" id="UP000694845"/>
    </source>
</evidence>
<feature type="disulfide bond" evidence="12">
    <location>
        <begin position="683"/>
        <end position="692"/>
    </location>
</feature>
<dbReference type="Gene3D" id="2.10.25.10">
    <property type="entry name" value="Laminin"/>
    <property type="match status" value="10"/>
</dbReference>
<dbReference type="PROSITE" id="PS50026">
    <property type="entry name" value="EGF_3"/>
    <property type="match status" value="11"/>
</dbReference>
<evidence type="ECO:0000256" key="6">
    <source>
        <dbReference type="ARBA" id="ARBA00022737"/>
    </source>
</evidence>
<evidence type="ECO:0000256" key="13">
    <source>
        <dbReference type="SAM" id="MobiDB-lite"/>
    </source>
</evidence>
<feature type="domain" description="HYR" evidence="16">
    <location>
        <begin position="1313"/>
        <end position="1396"/>
    </location>
</feature>
<feature type="compositionally biased region" description="Polar residues" evidence="13">
    <location>
        <begin position="1344"/>
        <end position="1365"/>
    </location>
</feature>
<dbReference type="PANTHER" id="PTHR24273">
    <property type="entry name" value="FI04643P-RELATED"/>
    <property type="match status" value="1"/>
</dbReference>
<feature type="domain" description="EGF-like" evidence="15">
    <location>
        <begin position="1814"/>
        <end position="1853"/>
    </location>
</feature>
<feature type="disulfide bond" evidence="12">
    <location>
        <begin position="736"/>
        <end position="745"/>
    </location>
</feature>
<feature type="domain" description="EGF-like" evidence="15">
    <location>
        <begin position="515"/>
        <end position="555"/>
    </location>
</feature>
<feature type="disulfide bond" evidence="12">
    <location>
        <begin position="545"/>
        <end position="554"/>
    </location>
</feature>
<feature type="domain" description="EGF-like" evidence="15">
    <location>
        <begin position="749"/>
        <end position="785"/>
    </location>
</feature>
<keyword evidence="8 14" id="KW-1133">Transmembrane helix</keyword>
<feature type="domain" description="EGF-like" evidence="15">
    <location>
        <begin position="603"/>
        <end position="640"/>
    </location>
</feature>
<feature type="disulfide bond" evidence="12">
    <location>
        <begin position="630"/>
        <end position="639"/>
    </location>
</feature>
<proteinExistence type="predicted"/>
<dbReference type="Proteomes" id="UP000694845">
    <property type="component" value="Unplaced"/>
</dbReference>
<keyword evidence="10 12" id="KW-1015">Disulfide bond</keyword>
<keyword evidence="6" id="KW-0677">Repeat</keyword>
<dbReference type="Pfam" id="PF02494">
    <property type="entry name" value="HYR"/>
    <property type="match status" value="15"/>
</dbReference>
<dbReference type="GO" id="GO:0007154">
    <property type="term" value="P:cell communication"/>
    <property type="evidence" value="ECO:0007669"/>
    <property type="project" value="UniProtKB-ARBA"/>
</dbReference>
<feature type="disulfide bond" evidence="12">
    <location>
        <begin position="417"/>
        <end position="426"/>
    </location>
</feature>
<evidence type="ECO:0000256" key="12">
    <source>
        <dbReference type="PROSITE-ProRule" id="PRU00076"/>
    </source>
</evidence>
<keyword evidence="2" id="KW-1003">Cell membrane</keyword>
<dbReference type="GO" id="GO:0005886">
    <property type="term" value="C:plasma membrane"/>
    <property type="evidence" value="ECO:0007669"/>
    <property type="project" value="UniProtKB-SubCell"/>
</dbReference>
<evidence type="ECO:0000256" key="10">
    <source>
        <dbReference type="ARBA" id="ARBA00023157"/>
    </source>
</evidence>
<dbReference type="GO" id="GO:0005509">
    <property type="term" value="F:calcium ion binding"/>
    <property type="evidence" value="ECO:0007669"/>
    <property type="project" value="InterPro"/>
</dbReference>
<feature type="domain" description="EGF-like" evidence="15">
    <location>
        <begin position="701"/>
        <end position="746"/>
    </location>
</feature>
<dbReference type="SUPFAM" id="SSF57196">
    <property type="entry name" value="EGF/Laminin"/>
    <property type="match status" value="10"/>
</dbReference>
<keyword evidence="9 14" id="KW-0472">Membrane</keyword>
<sequence length="1917" mass="199526">GLSSVCSFFVSVTFVDIVPPVITCPANILQEVSSGNANGAFVSWSPATATDNAGPVNVTLTSNLQQGSGSFFQFGSHSITYSATDAAGNSVSCTFTVTVVDRVPPQITCPANVVEQVSTGNENGANVVWSQPTVSDNSDINPTVTLSGQSQGPYFMFGTYTLTYTATDNAGNMNSCTFLIIVQDNVPPRVICPSSFTMTVTTGVSQVAVTWTTPTATDNAGQTFFVQSSHNPGDLLPVGATEVTYTYRDEAQNQNTCSFTVTVIQVDGTTPMIVTCPSDISVTILAGTAPVAVTFNVPTATDNSGNVRLVSNNFNPGDGFSVGNTVVTYRFEDGSGNAAVCSFSVTVIEANPCLSQPCMNGGACVPESVTAYRCICPLCFTGTLCESSISACQFNNCQNGGTCTPFPGSCTLYECQCTNCFSGQFCQTRVDSCENNQCSNGATCMSRVDNCLEYTCYCPPCFTGQFCRIPVSQCANHNCRNGGMCVPITSSVTFACYEYNCICSGCFTGQFCEEARDACNPNPCLNGATCATLPDNNCYSYSCQCQGCFTGFNCERAIQSPCSQNPCQNGGTCSPVQGTCLSYTCQCPNTHTGTHCEVIVTVNPNLCNSFPCQNGGSCLTMDGTYYICVCRDGFLGQNCQSTSASIPQIDGCRTSLCVNGGTCHNSYNSNSGGTPQIQYTCLCAPGFSGNNCNVLLTQNPSLDICSVATRPPCEQSAPCLNAYHSYDSDIDYFCRCPFGFVGHNCETTYVDPCLSGPCQNGGTCTSFGTSFTCQCANGYSGTTCEVPVGDNIPPVITSCPVSFERNIPVGSSTFVSWTAPQAIDNSGTVSLVYSTHPNPSAVLGVGTTTVTYVFADPSRNYAICSFFITVTSGITDNIPPTVSNCPIQGFQETVPAGTSSIAVTWPEPTAIDNSGVQVTRTSNISPGNIFTLGSTTVTYTFVDGAGNSATCSFDVTVTVETGDTTPPVVSGCPIAGVPVTAPAGATSAVASWVEPTAVDNSGGTVRVTSNRSPGQSFPLGTTQVTYTFTDPSQNTATCTFAVTVTGSGVDTIPPVVSGCPTAGVSVTVPASATSAVVTWTAPTATDNSGGVVIRTSNFSPGQNFAVGVTQVIYTFTDPSQNSATCTFTVTVTRGGVTDTTPPVVSGCPTAGVPVTAPAGATSAVASWVEPTAVDNSGGTVTVTSNRSPGQSFPLGTTQVTYTFTDPSQNTATCTFTVTVTVFTGQDTEPPVISGCPPNIVVGPDPGQNFATVTWTAPTAVDNSGVAPTVLNDFNPGDRFNINSVTQVTYTFYDARFNFAQCIFTVSVTDGSGGDMTPPVVSGCPDPLTVSAASGATSAVVSWTEPTATDNSGGTVTRTSNRSPGQSFPIGMTTVQYTFTDPSGNQATCIFMVIVQVSGDRTPPVVSGCPTVGLTVRVPMGSTTGQVTWTEPTATDSSGGMVTVVSNYSPGQSFPTGITQVTYTFTDPSQNSATCTFTVNVIVDERPPVISGCPGVASGVAQGGSSTGTATWTEPTAADDDNLPVRVARTHAPGSSFLVGITTVRYIFTDSAGNQAICTITVTITQDVGDVTPPTITCPADVVGYVRFIQQTLPVSWSAPQAVDNSGIPPVITSNPFYPSPSGVFDFGVYSIVYTARDESGNAASCTLTITIVLDTEAPTISGCPTQRTATLSQSSTSVAVIWTEPVAMDNIGIANTQSSHRPGESFSAGVTEVLYTFFDRAGNTANCSFNVVVQADTTINPCSSNPCPASAPFCFYTASEYLCRTTPGRRKRDINDDHGPCEHGGVLVEVSTDPPSFHCACPNGYSGILCEDREETVCEPNPCANNGTCHPTSSSAIGYECDCQGGWTGQLCGDRSWESEANSLKEFSTEHSTLTWIMMSVAGVLLTLAVILAAMFCRLAPRLANSKLRSDEVAIVH</sequence>
<dbReference type="GeneID" id="110990020"/>
<feature type="domain" description="EGF-like" evidence="15">
    <location>
        <begin position="558"/>
        <end position="597"/>
    </location>
</feature>
<evidence type="ECO:0000313" key="18">
    <source>
        <dbReference type="RefSeq" id="XP_022110480.1"/>
    </source>
</evidence>
<organism evidence="17 18">
    <name type="scientific">Acanthaster planci</name>
    <name type="common">Crown-of-thorns starfish</name>
    <dbReference type="NCBI Taxonomy" id="133434"/>
    <lineage>
        <taxon>Eukaryota</taxon>
        <taxon>Metazoa</taxon>
        <taxon>Echinodermata</taxon>
        <taxon>Eleutherozoa</taxon>
        <taxon>Asterozoa</taxon>
        <taxon>Asteroidea</taxon>
        <taxon>Valvatacea</taxon>
        <taxon>Valvatida</taxon>
        <taxon>Acanthasteridae</taxon>
        <taxon>Acanthaster</taxon>
    </lineage>
</organism>
<keyword evidence="5" id="KW-0732">Signal</keyword>
<feature type="domain" description="EGF-like" evidence="15">
    <location>
        <begin position="429"/>
        <end position="468"/>
    </location>
</feature>
<evidence type="ECO:0000256" key="14">
    <source>
        <dbReference type="SAM" id="Phobius"/>
    </source>
</evidence>
<evidence type="ECO:0000256" key="8">
    <source>
        <dbReference type="ARBA" id="ARBA00022989"/>
    </source>
</evidence>
<feature type="domain" description="HYR" evidence="16">
    <location>
        <begin position="266"/>
        <end position="349"/>
    </location>
</feature>
<dbReference type="CDD" id="cd00054">
    <property type="entry name" value="EGF_CA"/>
    <property type="match status" value="8"/>
</dbReference>
<reference evidence="18" key="1">
    <citation type="submission" date="2025-08" db="UniProtKB">
        <authorList>
            <consortium name="RefSeq"/>
        </authorList>
    </citation>
    <scope>IDENTIFICATION</scope>
</reference>
<feature type="region of interest" description="Disordered" evidence="13">
    <location>
        <begin position="1344"/>
        <end position="1366"/>
    </location>
</feature>
<keyword evidence="3 12" id="KW-0245">EGF-like domain</keyword>
<dbReference type="RefSeq" id="XP_022110480.1">
    <property type="nucleotide sequence ID" value="XM_022254788.1"/>
</dbReference>
<dbReference type="KEGG" id="aplc:110990020"/>
<feature type="domain" description="HYR" evidence="16">
    <location>
        <begin position="1653"/>
        <end position="1735"/>
    </location>
</feature>
<dbReference type="GO" id="GO:0023052">
    <property type="term" value="P:signaling"/>
    <property type="evidence" value="ECO:0007669"/>
    <property type="project" value="UniProtKB-ARBA"/>
</dbReference>
<keyword evidence="17" id="KW-1185">Reference proteome</keyword>
<dbReference type="PROSITE" id="PS01186">
    <property type="entry name" value="EGF_2"/>
    <property type="match status" value="6"/>
</dbReference>
<feature type="transmembrane region" description="Helical" evidence="14">
    <location>
        <begin position="1876"/>
        <end position="1900"/>
    </location>
</feature>
<feature type="domain" description="HYR" evidence="16">
    <location>
        <begin position="1483"/>
        <end position="1565"/>
    </location>
</feature>
<feature type="domain" description="EGF-like" evidence="15">
    <location>
        <begin position="349"/>
        <end position="386"/>
    </location>
</feature>
<keyword evidence="4 14" id="KW-0812">Transmembrane</keyword>
<feature type="domain" description="EGF-like" evidence="15">
    <location>
        <begin position="648"/>
        <end position="693"/>
    </location>
</feature>
<feature type="disulfide bond" evidence="12">
    <location>
        <begin position="775"/>
        <end position="784"/>
    </location>
</feature>
<feature type="domain" description="HYR" evidence="16">
    <location>
        <begin position="102"/>
        <end position="182"/>
    </location>
</feature>
<keyword evidence="7" id="KW-0106">Calcium</keyword>
<dbReference type="PANTHER" id="PTHR24273:SF32">
    <property type="entry name" value="HYALIN"/>
    <property type="match status" value="1"/>
</dbReference>
<dbReference type="SMART" id="SM00179">
    <property type="entry name" value="EGF_CA"/>
    <property type="match status" value="8"/>
</dbReference>
<dbReference type="PROSITE" id="PS00022">
    <property type="entry name" value="EGF_1"/>
    <property type="match status" value="12"/>
</dbReference>
<feature type="domain" description="HYR" evidence="16">
    <location>
        <begin position="789"/>
        <end position="872"/>
    </location>
</feature>